<dbReference type="EMBL" id="CP034086">
    <property type="protein sequence ID" value="AZG77336.1"/>
    <property type="molecule type" value="Genomic_DNA"/>
</dbReference>
<evidence type="ECO:0008006" key="4">
    <source>
        <dbReference type="Google" id="ProtNLM"/>
    </source>
</evidence>
<proteinExistence type="predicted"/>
<keyword evidence="1" id="KW-0472">Membrane</keyword>
<gene>
    <name evidence="2" type="ORF">EHO51_11655</name>
</gene>
<dbReference type="SUPFAM" id="SSF52266">
    <property type="entry name" value="SGNH hydrolase"/>
    <property type="match status" value="1"/>
</dbReference>
<keyword evidence="1" id="KW-0812">Transmembrane</keyword>
<keyword evidence="1" id="KW-1133">Transmembrane helix</keyword>
<accession>A0A3G8M666</accession>
<feature type="transmembrane region" description="Helical" evidence="1">
    <location>
        <begin position="21"/>
        <end position="45"/>
    </location>
</feature>
<evidence type="ECO:0000313" key="3">
    <source>
        <dbReference type="Proteomes" id="UP000273982"/>
    </source>
</evidence>
<sequence>MNGTGETTNSPAKTPRRSVRIAANFIVIVLCLLAVEAGFTLYYFLSEGKLVSPQTREESRSNTFVVHMTSKRNVKCRYMDTVYPHPYLTNVHADNPPCENSEFEINNIGLFGRDFPYKKETDAFRIMVSGGSVAAMFGQTEKGKPKYLEEQLNRCYAPPEGRKSFEVYNGADGGWKQPQQAIMTLLFGEVFDGIVTLEGFNEKDMLLEKWTSWSKRFEWPSNNFILVNPSSSGSYLPILGGAALNSFYSFYFNMPLLRSSNTIFFLVDAARTKLNDSIMKNMASLHKSHLTNFSVPKEWSREEVYEYNLDQYKKYFKTTAALAQAQGAKVVFFIQPSPVYGKALTEEEKGVVGDLSYKDLYLKMTDTLLKLKQDGIAVHSLLDVFSATPDTVYADHIHFSADPATGESVGNRVVAKAIAARLADEWRFEKKCSD</sequence>
<reference evidence="2 3" key="1">
    <citation type="submission" date="2018-11" db="EMBL/GenBank/DDBJ databases">
        <title>Genome squencing of methanotrophic bacteria isolated from alkaline groundwater in Korea.</title>
        <authorList>
            <person name="Nguyen L.N."/>
        </authorList>
    </citation>
    <scope>NUCLEOTIDE SEQUENCE [LARGE SCALE GENOMIC DNA]</scope>
    <source>
        <strain evidence="2 3">GW6</strain>
    </source>
</reference>
<dbReference type="Proteomes" id="UP000273982">
    <property type="component" value="Chromosome"/>
</dbReference>
<dbReference type="AlphaFoldDB" id="A0A3G8M666"/>
<dbReference type="KEGG" id="mros:EHO51_11655"/>
<dbReference type="RefSeq" id="WP_124739037.1">
    <property type="nucleotide sequence ID" value="NZ_CP034086.1"/>
</dbReference>
<evidence type="ECO:0000256" key="1">
    <source>
        <dbReference type="SAM" id="Phobius"/>
    </source>
</evidence>
<protein>
    <recommendedName>
        <fullName evidence="4">SGNH/GDSL hydrolase family protein</fullName>
    </recommendedName>
</protein>
<name>A0A3G8M666_9HYPH</name>
<evidence type="ECO:0000313" key="2">
    <source>
        <dbReference type="EMBL" id="AZG77336.1"/>
    </source>
</evidence>
<organism evidence="2 3">
    <name type="scientific">Methylocystis rosea</name>
    <dbReference type="NCBI Taxonomy" id="173366"/>
    <lineage>
        <taxon>Bacteria</taxon>
        <taxon>Pseudomonadati</taxon>
        <taxon>Pseudomonadota</taxon>
        <taxon>Alphaproteobacteria</taxon>
        <taxon>Hyphomicrobiales</taxon>
        <taxon>Methylocystaceae</taxon>
        <taxon>Methylocystis</taxon>
    </lineage>
</organism>